<dbReference type="AlphaFoldDB" id="S8BUP1"/>
<reference evidence="8 9" key="1">
    <citation type="journal article" date="2013" name="PLoS Genet.">
        <title>Genomic mechanisms accounting for the adaptation to parasitism in nematode-trapping fungi.</title>
        <authorList>
            <person name="Meerupati T."/>
            <person name="Andersson K.M."/>
            <person name="Friman E."/>
            <person name="Kumar D."/>
            <person name="Tunlid A."/>
            <person name="Ahren D."/>
        </authorList>
    </citation>
    <scope>NUCLEOTIDE SEQUENCE [LARGE SCALE GENOMIC DNA]</scope>
    <source>
        <strain evidence="8 9">CBS 200.50</strain>
    </source>
</reference>
<dbReference type="InterPro" id="IPR011701">
    <property type="entry name" value="MFS"/>
</dbReference>
<feature type="transmembrane region" description="Helical" evidence="7">
    <location>
        <begin position="20"/>
        <end position="44"/>
    </location>
</feature>
<dbReference type="Proteomes" id="UP000015100">
    <property type="component" value="Unassembled WGS sequence"/>
</dbReference>
<feature type="transmembrane region" description="Helical" evidence="7">
    <location>
        <begin position="80"/>
        <end position="99"/>
    </location>
</feature>
<keyword evidence="9" id="KW-1185">Reference proteome</keyword>
<protein>
    <recommendedName>
        <fullName evidence="10">Major facilitator superfamily (MFS) profile domain-containing protein</fullName>
    </recommendedName>
</protein>
<proteinExistence type="predicted"/>
<evidence type="ECO:0000313" key="9">
    <source>
        <dbReference type="Proteomes" id="UP000015100"/>
    </source>
</evidence>
<comment type="subcellular location">
    <subcellularLocation>
        <location evidence="1">Membrane</location>
        <topology evidence="1">Multi-pass membrane protein</topology>
    </subcellularLocation>
</comment>
<evidence type="ECO:0000313" key="8">
    <source>
        <dbReference type="EMBL" id="EPS43198.1"/>
    </source>
</evidence>
<feature type="transmembrane region" description="Helical" evidence="7">
    <location>
        <begin position="160"/>
        <end position="178"/>
    </location>
</feature>
<feature type="transmembrane region" description="Helical" evidence="7">
    <location>
        <begin position="56"/>
        <end position="74"/>
    </location>
</feature>
<feature type="compositionally biased region" description="Polar residues" evidence="6">
    <location>
        <begin position="205"/>
        <end position="214"/>
    </location>
</feature>
<dbReference type="HOGENOM" id="CLU_1089984_0_0_1"/>
<evidence type="ECO:0000256" key="6">
    <source>
        <dbReference type="SAM" id="MobiDB-lite"/>
    </source>
</evidence>
<evidence type="ECO:0000256" key="7">
    <source>
        <dbReference type="SAM" id="Phobius"/>
    </source>
</evidence>
<feature type="region of interest" description="Disordered" evidence="6">
    <location>
        <begin position="202"/>
        <end position="255"/>
    </location>
</feature>
<dbReference type="Gene3D" id="1.20.1250.20">
    <property type="entry name" value="MFS general substrate transporter like domains"/>
    <property type="match status" value="1"/>
</dbReference>
<sequence>MLSVIFYAFDALLPLRVKTIFHWNSTAAGLIFLANIIPLLLGPLGGLLSDKYGPRWLVVGSFALCLPLFILLRIPSKHKIGHVIIFCALLACIGFIISISMPGAMGEISIAVVEYEKGAPGIFGDKGAFGPAYALFNIASAVASIVGPLLGGFLNKSVGWNTVMIVFGCLCLFTSYGIRVKKVQPTEDRVAIDMISSPEIKDQPCETSVETSDITGDKLVPPFEPETAESSPPVPVHSTDEIDRIKPIDRNLDKE</sequence>
<dbReference type="PANTHER" id="PTHR23506">
    <property type="entry name" value="GH10249P"/>
    <property type="match status" value="1"/>
</dbReference>
<dbReference type="eggNOG" id="KOG3764">
    <property type="taxonomic scope" value="Eukaryota"/>
</dbReference>
<keyword evidence="4 7" id="KW-1133">Transmembrane helix</keyword>
<feature type="transmembrane region" description="Helical" evidence="7">
    <location>
        <begin position="132"/>
        <end position="154"/>
    </location>
</feature>
<dbReference type="STRING" id="1284197.S8BUP1"/>
<name>S8BUP1_DACHA</name>
<evidence type="ECO:0000256" key="4">
    <source>
        <dbReference type="ARBA" id="ARBA00022989"/>
    </source>
</evidence>
<dbReference type="SUPFAM" id="SSF103473">
    <property type="entry name" value="MFS general substrate transporter"/>
    <property type="match status" value="1"/>
</dbReference>
<accession>S8BUP1</accession>
<feature type="compositionally biased region" description="Basic and acidic residues" evidence="6">
    <location>
        <begin position="238"/>
        <end position="255"/>
    </location>
</feature>
<keyword evidence="3 7" id="KW-0812">Transmembrane</keyword>
<keyword evidence="2" id="KW-0813">Transport</keyword>
<dbReference type="GO" id="GO:0022857">
    <property type="term" value="F:transmembrane transporter activity"/>
    <property type="evidence" value="ECO:0007669"/>
    <property type="project" value="InterPro"/>
</dbReference>
<evidence type="ECO:0000256" key="5">
    <source>
        <dbReference type="ARBA" id="ARBA00023136"/>
    </source>
</evidence>
<evidence type="ECO:0008006" key="10">
    <source>
        <dbReference type="Google" id="ProtNLM"/>
    </source>
</evidence>
<evidence type="ECO:0000256" key="3">
    <source>
        <dbReference type="ARBA" id="ARBA00022692"/>
    </source>
</evidence>
<comment type="caution">
    <text evidence="8">The sequence shown here is derived from an EMBL/GenBank/DDBJ whole genome shotgun (WGS) entry which is preliminary data.</text>
</comment>
<dbReference type="InterPro" id="IPR050930">
    <property type="entry name" value="MFS_Vesicular_Transporter"/>
</dbReference>
<dbReference type="PANTHER" id="PTHR23506:SF23">
    <property type="entry name" value="GH10249P"/>
    <property type="match status" value="1"/>
</dbReference>
<dbReference type="GO" id="GO:0016020">
    <property type="term" value="C:membrane"/>
    <property type="evidence" value="ECO:0007669"/>
    <property type="project" value="UniProtKB-SubCell"/>
</dbReference>
<evidence type="ECO:0000256" key="2">
    <source>
        <dbReference type="ARBA" id="ARBA00022448"/>
    </source>
</evidence>
<evidence type="ECO:0000256" key="1">
    <source>
        <dbReference type="ARBA" id="ARBA00004141"/>
    </source>
</evidence>
<dbReference type="Pfam" id="PF07690">
    <property type="entry name" value="MFS_1"/>
    <property type="match status" value="1"/>
</dbReference>
<dbReference type="OrthoDB" id="5086884at2759"/>
<dbReference type="EMBL" id="AQGS01000086">
    <property type="protein sequence ID" value="EPS43198.1"/>
    <property type="molecule type" value="Genomic_DNA"/>
</dbReference>
<gene>
    <name evidence="8" type="ORF">H072_2814</name>
</gene>
<reference evidence="9" key="2">
    <citation type="submission" date="2013-04" db="EMBL/GenBank/DDBJ databases">
        <title>Genomic mechanisms accounting for the adaptation to parasitism in nematode-trapping fungi.</title>
        <authorList>
            <person name="Ahren D.G."/>
        </authorList>
    </citation>
    <scope>NUCLEOTIDE SEQUENCE [LARGE SCALE GENOMIC DNA]</scope>
    <source>
        <strain evidence="9">CBS 200.50</strain>
    </source>
</reference>
<keyword evidence="5 7" id="KW-0472">Membrane</keyword>
<organism evidence="8 9">
    <name type="scientific">Dactylellina haptotyla (strain CBS 200.50)</name>
    <name type="common">Nematode-trapping fungus</name>
    <name type="synonym">Monacrosporium haptotylum</name>
    <dbReference type="NCBI Taxonomy" id="1284197"/>
    <lineage>
        <taxon>Eukaryota</taxon>
        <taxon>Fungi</taxon>
        <taxon>Dikarya</taxon>
        <taxon>Ascomycota</taxon>
        <taxon>Pezizomycotina</taxon>
        <taxon>Orbiliomycetes</taxon>
        <taxon>Orbiliales</taxon>
        <taxon>Orbiliaceae</taxon>
        <taxon>Dactylellina</taxon>
    </lineage>
</organism>
<dbReference type="InterPro" id="IPR036259">
    <property type="entry name" value="MFS_trans_sf"/>
</dbReference>